<feature type="domain" description="PCI" evidence="6">
    <location>
        <begin position="222"/>
        <end position="399"/>
    </location>
</feature>
<dbReference type="InterPro" id="IPR001584">
    <property type="entry name" value="Integrase_cat-core"/>
</dbReference>
<comment type="subcellular location">
    <subcellularLocation>
        <location evidence="4">Cytoplasm</location>
    </subcellularLocation>
    <subcellularLocation>
        <location evidence="4">Nucleus</location>
    </subcellularLocation>
</comment>
<gene>
    <name evidence="4" type="primary">EIF3E</name>
    <name evidence="4" type="synonym">EIF3S6</name>
    <name evidence="8" type="ORF">WMY93_019348</name>
</gene>
<dbReference type="InterPro" id="IPR016650">
    <property type="entry name" value="eIF3e"/>
</dbReference>
<dbReference type="GO" id="GO:0001732">
    <property type="term" value="P:formation of cytoplasmic translation initiation complex"/>
    <property type="evidence" value="ECO:0007669"/>
    <property type="project" value="UniProtKB-UniRule"/>
</dbReference>
<sequence>MADYDLTTKIAHFLDRHLVFPLLEFLSVKEIYNEKELLQGKLDLLSDTNMVDFAMDVYKNLYPDKDIPHSLKEKRTTVVAQLKQLQSETEPIVKMFEDPETTRQMQSTRDGRMLFEYLSEKHNFRQEYLDTLYRYAKFQYECGNYSGAAEYLYFFRVLVPSTDRNALSSLWGKLASEILMQNWEAAMEDLTRLRETIDNNSVSSPLQSLQQRTWLIHWSLFVFFNHPKGRDNIIELFLYQPQYLNAIQTMCPHILRYLTTAVITNKDVRKRRQVLKDLVKVIQQESYTYKDPITEFVECLYVNFDFDSAQKKLRECESVLVNDFFLVACLEDFIENARLFIFETFCRIHQCISISMLADKLNMTPEEAERWIVNLIRNARLDAKIDSKLGHVVMGNNAVSPYQQVIEKTKSLSFRSQMLAMNIEKKLAHSNRNEQRMVSNYRIPPKFDEARPYECWKNEVSIWRLVTELDKKKQALAVALGLEGRARETALEISAADLNKDDGMETLLTKLDAVFLREEKDRAYEAYSHFDSISKDSAVSMADYIIDFEQRYNRMKKYNMTLPDAVLAFKLLDTACLEEKSRQLALTACTELTFASMKSALKRIFGGKTASGTNGSGENQEAAFLTEQRPNGKFKRNNYSPSPSGHQRQQPQQGTNPLDKYGKRTRCAICQSTYHWAKDCPHRKNEVKLTEDDNVEECNITLFTKAAMTDSEIFLTESLGSAIIDTACTRTVCGQKWLESYVKDLKPGQVNKLLQTESSSCRPFRFGDGQVVHSTKKVKIPAKIGQTRCHIETEVVPADIPLLLSKMSLKRAGTVLDMENDRVVMFKQPVPLELTSSGHYCVDIRDVHADVSCNENDVLVVTADMSTKEKRKVLLKLHKQFGHASADRLQKLIQSSGNTDQDCPVILQEIIRDCDICQRYSRAKPKPAVGLPLATEYNETVAMDLHELEPGVWYLHIIDHFTRFSAGNIVRTKKPSEIVNSFIHSWISIHGAPKRIYTDNGGEFNNEEVRDMAENFNIETKTTAGYSPWSNGLLERHNMTLTEILLKVKKENGCGWQTALDWALMAKNSMINVHGYSPHQLVFGQNPNLPSVLIDKLPALEGTTLSTKVGQHLAALHAARKAFTEVECSERIRRALRKQLRPTDDKYETGDRVYYKRADSTEWKGPGVVIGQDGSVVFIRHGGILVRVHQSRLSKVNAPEEEKQSRHDAPVNVTENENTVHSDVSENSEDEQSVNAEEQITDREIEIRETPRQMTPPETESNITADIKLKTGQKVTFTNRDDGVQHTVRVLSRAGKAKGQYKDWYNVQHLEPDGSEGQKQALDMSHVDNLQVESENRESDVLVTKDISFDSAKKQEIENWQNNNVFEEVTDIGQKCVSTRWVCTLKETPSGIVPKARLVARGFEEVNIHSLQKDSPTCASESLRLVLAVASQKQWKIHSMDIKSAFLQGMDLSRDIYIRPPPEAGVDNVLWKLRKCVYGLADASLYWYNKVKKLMLDTGGKMSQVDPAVFFWLNEESEVTGILACHVDDFLWAGSEHFISNVIPVLKSTFHVGREEHESFSYVGMHIATVGDNILVHQHSYIENLDPVHLQAARAVQRDSLLSETETEQLRSKIGQILWVAKQTRPDVMFDTCSLASNIKSATVQSIHEVNKVIRKLKSEKVTLKFQHLGNSDDLSLVVFSDASLGNLADGGTQGGALIALMGKGGKFSPLYWQSKKIRRVVRSTLAGETLAMSDGIDNAMFLATLFSELTTGNASMKVLPLICVTDNHSLFDALKSTKQVTEKRLRLEISSIKELLQANKIKKVFWSEAKSQLADCLTKKGASPLMLLKALDEGLWSL</sequence>
<dbReference type="EMBL" id="JBBPFD010000014">
    <property type="protein sequence ID" value="KAK7898495.1"/>
    <property type="molecule type" value="Genomic_DNA"/>
</dbReference>
<dbReference type="GO" id="GO:0003676">
    <property type="term" value="F:nucleic acid binding"/>
    <property type="evidence" value="ECO:0007669"/>
    <property type="project" value="InterPro"/>
</dbReference>
<keyword evidence="3 4" id="KW-0648">Protein biosynthesis</keyword>
<evidence type="ECO:0000256" key="3">
    <source>
        <dbReference type="ARBA" id="ARBA00022917"/>
    </source>
</evidence>
<keyword evidence="1 4" id="KW-0963">Cytoplasm</keyword>
<feature type="domain" description="Integrase catalytic" evidence="7">
    <location>
        <begin position="923"/>
        <end position="1086"/>
    </location>
</feature>
<dbReference type="Gene3D" id="3.30.420.10">
    <property type="entry name" value="Ribonuclease H-like superfamily/Ribonuclease H"/>
    <property type="match status" value="1"/>
</dbReference>
<dbReference type="Proteomes" id="UP001460270">
    <property type="component" value="Unassembled WGS sequence"/>
</dbReference>
<dbReference type="GO" id="GO:0033290">
    <property type="term" value="C:eukaryotic 48S preinitiation complex"/>
    <property type="evidence" value="ECO:0007669"/>
    <property type="project" value="UniProtKB-UniRule"/>
</dbReference>
<dbReference type="SMART" id="SM00088">
    <property type="entry name" value="PINT"/>
    <property type="match status" value="1"/>
</dbReference>
<feature type="compositionally biased region" description="Polar residues" evidence="5">
    <location>
        <begin position="637"/>
        <end position="656"/>
    </location>
</feature>
<dbReference type="GO" id="GO:0015074">
    <property type="term" value="P:DNA integration"/>
    <property type="evidence" value="ECO:0007669"/>
    <property type="project" value="InterPro"/>
</dbReference>
<evidence type="ECO:0000256" key="4">
    <source>
        <dbReference type="HAMAP-Rule" id="MF_03004"/>
    </source>
</evidence>
<dbReference type="HAMAP" id="MF_03004">
    <property type="entry name" value="eIF3e"/>
    <property type="match status" value="1"/>
</dbReference>
<evidence type="ECO:0000313" key="8">
    <source>
        <dbReference type="EMBL" id="KAK7898495.1"/>
    </source>
</evidence>
<dbReference type="InterPro" id="IPR019010">
    <property type="entry name" value="eIF3e_N"/>
</dbReference>
<comment type="caution">
    <text evidence="8">The sequence shown here is derived from an EMBL/GenBank/DDBJ whole genome shotgun (WGS) entry which is preliminary data.</text>
</comment>
<evidence type="ECO:0000313" key="9">
    <source>
        <dbReference type="Proteomes" id="UP001460270"/>
    </source>
</evidence>
<keyword evidence="2 4" id="KW-0396">Initiation factor</keyword>
<accession>A0AAW0NPA0</accession>
<dbReference type="PROSITE" id="PS50250">
    <property type="entry name" value="PCI"/>
    <property type="match status" value="1"/>
</dbReference>
<dbReference type="GO" id="GO:0003743">
    <property type="term" value="F:translation initiation factor activity"/>
    <property type="evidence" value="ECO:0007669"/>
    <property type="project" value="UniProtKB-UniRule"/>
</dbReference>
<dbReference type="GO" id="GO:0005634">
    <property type="term" value="C:nucleus"/>
    <property type="evidence" value="ECO:0007669"/>
    <property type="project" value="UniProtKB-SubCell"/>
</dbReference>
<feature type="region of interest" description="Disordered" evidence="5">
    <location>
        <begin position="625"/>
        <end position="660"/>
    </location>
</feature>
<dbReference type="GO" id="GO:0071540">
    <property type="term" value="C:eukaryotic translation initiation factor 3 complex, eIF3e"/>
    <property type="evidence" value="ECO:0007669"/>
    <property type="project" value="UniProtKB-UniRule"/>
</dbReference>
<dbReference type="GO" id="GO:0016282">
    <property type="term" value="C:eukaryotic 43S preinitiation complex"/>
    <property type="evidence" value="ECO:0007669"/>
    <property type="project" value="UniProtKB-UniRule"/>
</dbReference>
<comment type="function">
    <text evidence="4">Component of the eukaryotic translation initiation factor 3 (eIF-3) complex, which is involved in protein synthesis of a specialized repertoire of mRNAs and, together with other initiation factors, stimulates binding of mRNA and methionyl-tRNAi to the 40S ribosome. The eIF-3 complex specifically targets and initiates translation of a subset of mRNAs involved in cell proliferation.</text>
</comment>
<comment type="subunit">
    <text evidence="4">Component of the eukaryotic translation initiation factor 3 (eIF-3) complex, which is composed of 13 subunits: EIF3A, EIF3B, EIF3C, EIF3D, EIF3E, EIF3F, EIF3G, EIF3H, EIF3I, EIF3J, EIF3K, EIF3L and EIF3M.</text>
</comment>
<dbReference type="PROSITE" id="PS50994">
    <property type="entry name" value="INTEGRASE"/>
    <property type="match status" value="1"/>
</dbReference>
<dbReference type="SUPFAM" id="SSF46785">
    <property type="entry name" value="Winged helix' DNA-binding domain"/>
    <property type="match status" value="1"/>
</dbReference>
<feature type="compositionally biased region" description="Basic and acidic residues" evidence="5">
    <location>
        <begin position="1198"/>
        <end position="1209"/>
    </location>
</feature>
<comment type="similarity">
    <text evidence="4">Belongs to the eIF-3 subunit E family.</text>
</comment>
<dbReference type="Pfam" id="PF21357">
    <property type="entry name" value="EIF3E_C"/>
    <property type="match status" value="1"/>
</dbReference>
<organism evidence="8 9">
    <name type="scientific">Mugilogobius chulae</name>
    <name type="common">yellowstripe goby</name>
    <dbReference type="NCBI Taxonomy" id="88201"/>
    <lineage>
        <taxon>Eukaryota</taxon>
        <taxon>Metazoa</taxon>
        <taxon>Chordata</taxon>
        <taxon>Craniata</taxon>
        <taxon>Vertebrata</taxon>
        <taxon>Euteleostomi</taxon>
        <taxon>Actinopterygii</taxon>
        <taxon>Neopterygii</taxon>
        <taxon>Teleostei</taxon>
        <taxon>Neoteleostei</taxon>
        <taxon>Acanthomorphata</taxon>
        <taxon>Gobiaria</taxon>
        <taxon>Gobiiformes</taxon>
        <taxon>Gobioidei</taxon>
        <taxon>Gobiidae</taxon>
        <taxon>Gobionellinae</taxon>
        <taxon>Mugilogobius</taxon>
    </lineage>
</organism>
<evidence type="ECO:0000259" key="7">
    <source>
        <dbReference type="PROSITE" id="PS50994"/>
    </source>
</evidence>
<evidence type="ECO:0000256" key="5">
    <source>
        <dbReference type="SAM" id="MobiDB-lite"/>
    </source>
</evidence>
<dbReference type="SUPFAM" id="SSF53098">
    <property type="entry name" value="Ribonuclease H-like"/>
    <property type="match status" value="1"/>
</dbReference>
<dbReference type="InterPro" id="IPR036390">
    <property type="entry name" value="WH_DNA-bd_sf"/>
</dbReference>
<name>A0AAW0NPA0_9GOBI</name>
<evidence type="ECO:0000259" key="6">
    <source>
        <dbReference type="PROSITE" id="PS50250"/>
    </source>
</evidence>
<reference evidence="9" key="1">
    <citation type="submission" date="2024-04" db="EMBL/GenBank/DDBJ databases">
        <title>Salinicola lusitanus LLJ914,a marine bacterium isolated from the Okinawa Trough.</title>
        <authorList>
            <person name="Li J."/>
        </authorList>
    </citation>
    <scope>NUCLEOTIDE SEQUENCE [LARGE SCALE GENOMIC DNA]</scope>
</reference>
<dbReference type="CDD" id="cd21378">
    <property type="entry name" value="eIF3E"/>
    <property type="match status" value="1"/>
</dbReference>
<dbReference type="Pfam" id="PF01399">
    <property type="entry name" value="PCI"/>
    <property type="match status" value="1"/>
</dbReference>
<protein>
    <recommendedName>
        <fullName evidence="4">Eukaryotic translation initiation factor 3 subunit E</fullName>
        <shortName evidence="4">eIF3e</shortName>
    </recommendedName>
    <alternativeName>
        <fullName evidence="4">Eukaryotic translation initiation factor 3 subunit 6</fullName>
    </alternativeName>
</protein>
<dbReference type="Pfam" id="PF09440">
    <property type="entry name" value="eIF3_N"/>
    <property type="match status" value="1"/>
</dbReference>
<evidence type="ECO:0000256" key="1">
    <source>
        <dbReference type="ARBA" id="ARBA00022490"/>
    </source>
</evidence>
<dbReference type="PANTHER" id="PTHR10317">
    <property type="entry name" value="EUKARYOTIC TRANSLATION INITIATION FACTOR 3 SUBUNIT E"/>
    <property type="match status" value="1"/>
</dbReference>
<proteinExistence type="inferred from homology"/>
<keyword evidence="9" id="KW-1185">Reference proteome</keyword>
<evidence type="ECO:0000256" key="2">
    <source>
        <dbReference type="ARBA" id="ARBA00022540"/>
    </source>
</evidence>
<dbReference type="SMART" id="SM01186">
    <property type="entry name" value="eIF3_N"/>
    <property type="match status" value="1"/>
</dbReference>
<keyword evidence="4" id="KW-0539">Nucleus</keyword>
<feature type="region of interest" description="Disordered" evidence="5">
    <location>
        <begin position="1194"/>
        <end position="1238"/>
    </location>
</feature>
<dbReference type="InterPro" id="IPR013103">
    <property type="entry name" value="RVT_2"/>
</dbReference>
<dbReference type="Pfam" id="PF07727">
    <property type="entry name" value="RVT_2"/>
    <property type="match status" value="1"/>
</dbReference>
<dbReference type="InterPro" id="IPR000717">
    <property type="entry name" value="PCI_dom"/>
</dbReference>
<dbReference type="InterPro" id="IPR012337">
    <property type="entry name" value="RNaseH-like_sf"/>
</dbReference>
<dbReference type="InterPro" id="IPR036397">
    <property type="entry name" value="RNaseH_sf"/>
</dbReference>